<sequence length="160" mass="18201">LRFPRLPLASERKAANMLNYYPLELLVVEPAQRVSSKKLTGTLTERMIQQARILPHEMKKNNRRQLALARLADDNNEYLSSFRVRSLKVASVRISSEFVTSEGKVLAAPEITYKTGSLQPNGRGKLSWKLAERLQFYRPATVEAVSIVILDKAVHRNQAR</sequence>
<accession>A0A0K0D8Z2</accession>
<evidence type="ECO:0000313" key="2">
    <source>
        <dbReference type="WBParaSite" id="ACAC_0000653701-mRNA-1"/>
    </source>
</evidence>
<keyword evidence="1" id="KW-1185">Reference proteome</keyword>
<dbReference type="AlphaFoldDB" id="A0A0K0D8Z2"/>
<evidence type="ECO:0000313" key="1">
    <source>
        <dbReference type="Proteomes" id="UP000035642"/>
    </source>
</evidence>
<name>A0A0K0D8Z2_ANGCA</name>
<reference evidence="2" key="2">
    <citation type="submission" date="2017-02" db="UniProtKB">
        <authorList>
            <consortium name="WormBaseParasite"/>
        </authorList>
    </citation>
    <scope>IDENTIFICATION</scope>
</reference>
<dbReference type="WBParaSite" id="ACAC_0000653701-mRNA-1">
    <property type="protein sequence ID" value="ACAC_0000653701-mRNA-1"/>
    <property type="gene ID" value="ACAC_0000653701"/>
</dbReference>
<reference evidence="1" key="1">
    <citation type="submission" date="2012-09" db="EMBL/GenBank/DDBJ databases">
        <authorList>
            <person name="Martin A.A."/>
        </authorList>
    </citation>
    <scope>NUCLEOTIDE SEQUENCE</scope>
</reference>
<proteinExistence type="predicted"/>
<dbReference type="SUPFAM" id="SSF101690">
    <property type="entry name" value="PAZ domain"/>
    <property type="match status" value="1"/>
</dbReference>
<dbReference type="Proteomes" id="UP000035642">
    <property type="component" value="Unassembled WGS sequence"/>
</dbReference>
<dbReference type="InterPro" id="IPR036085">
    <property type="entry name" value="PAZ_dom_sf"/>
</dbReference>
<protein>
    <submittedName>
        <fullName evidence="2">MucB_RseB domain-containing protein</fullName>
    </submittedName>
</protein>
<dbReference type="PANTHER" id="PTHR22891">
    <property type="entry name" value="EUKARYOTIC TRANSLATION INITIATION FACTOR 2C"/>
    <property type="match status" value="1"/>
</dbReference>
<organism evidence="1 2">
    <name type="scientific">Angiostrongylus cantonensis</name>
    <name type="common">Rat lungworm</name>
    <dbReference type="NCBI Taxonomy" id="6313"/>
    <lineage>
        <taxon>Eukaryota</taxon>
        <taxon>Metazoa</taxon>
        <taxon>Ecdysozoa</taxon>
        <taxon>Nematoda</taxon>
        <taxon>Chromadorea</taxon>
        <taxon>Rhabditida</taxon>
        <taxon>Rhabditina</taxon>
        <taxon>Rhabditomorpha</taxon>
        <taxon>Strongyloidea</taxon>
        <taxon>Metastrongylidae</taxon>
        <taxon>Angiostrongylus</taxon>
    </lineage>
</organism>
<dbReference type="STRING" id="6313.A0A0K0D8Z2"/>